<evidence type="ECO:0000256" key="1">
    <source>
        <dbReference type="ARBA" id="ARBA00022737"/>
    </source>
</evidence>
<reference evidence="4 5" key="1">
    <citation type="submission" date="2019-01" db="EMBL/GenBank/DDBJ databases">
        <title>Sequencing of cultivated peanut Arachis hypogaea provides insights into genome evolution and oil improvement.</title>
        <authorList>
            <person name="Chen X."/>
        </authorList>
    </citation>
    <scope>NUCLEOTIDE SEQUENCE [LARGE SCALE GENOMIC DNA]</scope>
    <source>
        <strain evidence="5">cv. Fuhuasheng</strain>
        <tissue evidence="4">Leaves</tissue>
    </source>
</reference>
<keyword evidence="1" id="KW-0677">Repeat</keyword>
<dbReference type="NCBIfam" id="TIGR00756">
    <property type="entry name" value="PPR"/>
    <property type="match status" value="7"/>
</dbReference>
<dbReference type="Gene3D" id="1.25.40.10">
    <property type="entry name" value="Tetratricopeptide repeat domain"/>
    <property type="match status" value="4"/>
</dbReference>
<evidence type="ECO:0000313" key="4">
    <source>
        <dbReference type="EMBL" id="RYR28349.1"/>
    </source>
</evidence>
<proteinExistence type="predicted"/>
<dbReference type="Pfam" id="PF01535">
    <property type="entry name" value="PPR"/>
    <property type="match status" value="5"/>
</dbReference>
<feature type="repeat" description="PPR" evidence="2">
    <location>
        <begin position="243"/>
        <end position="277"/>
    </location>
</feature>
<feature type="repeat" description="PPR" evidence="2">
    <location>
        <begin position="208"/>
        <end position="242"/>
    </location>
</feature>
<feature type="repeat" description="PPR" evidence="2">
    <location>
        <begin position="383"/>
        <end position="417"/>
    </location>
</feature>
<dbReference type="EMBL" id="SDMP01000011">
    <property type="protein sequence ID" value="RYR28349.1"/>
    <property type="molecule type" value="Genomic_DNA"/>
</dbReference>
<dbReference type="FunFam" id="3.30.70.240:FF:000006">
    <property type="entry name" value="Elongation factor like GTPase 1"/>
    <property type="match status" value="1"/>
</dbReference>
<protein>
    <recommendedName>
        <fullName evidence="3">Elongation factor EFG domain-containing protein</fullName>
    </recommendedName>
</protein>
<evidence type="ECO:0000259" key="3">
    <source>
        <dbReference type="SMART" id="SM00838"/>
    </source>
</evidence>
<dbReference type="GO" id="GO:0003924">
    <property type="term" value="F:GTPase activity"/>
    <property type="evidence" value="ECO:0007669"/>
    <property type="project" value="UniProtKB-ARBA"/>
</dbReference>
<organism evidence="4 5">
    <name type="scientific">Arachis hypogaea</name>
    <name type="common">Peanut</name>
    <dbReference type="NCBI Taxonomy" id="3818"/>
    <lineage>
        <taxon>Eukaryota</taxon>
        <taxon>Viridiplantae</taxon>
        <taxon>Streptophyta</taxon>
        <taxon>Embryophyta</taxon>
        <taxon>Tracheophyta</taxon>
        <taxon>Spermatophyta</taxon>
        <taxon>Magnoliopsida</taxon>
        <taxon>eudicotyledons</taxon>
        <taxon>Gunneridae</taxon>
        <taxon>Pentapetalae</taxon>
        <taxon>rosids</taxon>
        <taxon>fabids</taxon>
        <taxon>Fabales</taxon>
        <taxon>Fabaceae</taxon>
        <taxon>Papilionoideae</taxon>
        <taxon>50 kb inversion clade</taxon>
        <taxon>dalbergioids sensu lato</taxon>
        <taxon>Dalbergieae</taxon>
        <taxon>Pterocarpus clade</taxon>
        <taxon>Arachis</taxon>
    </lineage>
</organism>
<dbReference type="Pfam" id="PF00679">
    <property type="entry name" value="EFG_C"/>
    <property type="match status" value="1"/>
</dbReference>
<evidence type="ECO:0000256" key="2">
    <source>
        <dbReference type="PROSITE-ProRule" id="PRU00708"/>
    </source>
</evidence>
<dbReference type="Pfam" id="PF13041">
    <property type="entry name" value="PPR_2"/>
    <property type="match status" value="2"/>
</dbReference>
<dbReference type="AlphaFoldDB" id="A0A445API6"/>
<dbReference type="CDD" id="cd04096">
    <property type="entry name" value="eEF2_snRNP_like_C"/>
    <property type="match status" value="1"/>
</dbReference>
<dbReference type="Pfam" id="PF20431">
    <property type="entry name" value="E_motif"/>
    <property type="match status" value="1"/>
</dbReference>
<dbReference type="PANTHER" id="PTHR47926">
    <property type="entry name" value="PENTATRICOPEPTIDE REPEAT-CONTAINING PROTEIN"/>
    <property type="match status" value="1"/>
</dbReference>
<name>A0A445API6_ARAHY</name>
<dbReference type="Proteomes" id="UP000289738">
    <property type="component" value="Chromosome B01"/>
</dbReference>
<feature type="repeat" description="PPR" evidence="2">
    <location>
        <begin position="107"/>
        <end position="141"/>
    </location>
</feature>
<evidence type="ECO:0000313" key="5">
    <source>
        <dbReference type="Proteomes" id="UP000289738"/>
    </source>
</evidence>
<dbReference type="FunFam" id="1.25.40.10:FF:000393">
    <property type="entry name" value="Pentatricopeptide repeat-containing protein At1g20230"/>
    <property type="match status" value="2"/>
</dbReference>
<gene>
    <name evidence="4" type="ORF">Ahy_B01g052462</name>
</gene>
<dbReference type="InterPro" id="IPR035647">
    <property type="entry name" value="EFG_III/V"/>
</dbReference>
<comment type="caution">
    <text evidence="4">The sequence shown here is derived from an EMBL/GenBank/DDBJ whole genome shotgun (WGS) entry which is preliminary data.</text>
</comment>
<dbReference type="FunFam" id="1.25.40.10:FF:000378">
    <property type="entry name" value="Pentatricopeptide repeat-containing protein mitochondrial"/>
    <property type="match status" value="1"/>
</dbReference>
<dbReference type="InterPro" id="IPR000640">
    <property type="entry name" value="EFG_V-like"/>
</dbReference>
<feature type="repeat" description="PPR" evidence="2">
    <location>
        <begin position="484"/>
        <end position="518"/>
    </location>
</feature>
<dbReference type="PROSITE" id="PS51375">
    <property type="entry name" value="PPR"/>
    <property type="match status" value="6"/>
</dbReference>
<dbReference type="GO" id="GO:0009451">
    <property type="term" value="P:RNA modification"/>
    <property type="evidence" value="ECO:0007669"/>
    <property type="project" value="InterPro"/>
</dbReference>
<dbReference type="InterPro" id="IPR011990">
    <property type="entry name" value="TPR-like_helical_dom_sf"/>
</dbReference>
<feature type="repeat" description="PPR" evidence="2">
    <location>
        <begin position="344"/>
        <end position="378"/>
    </location>
</feature>
<accession>A0A445API6</accession>
<feature type="domain" description="Elongation factor EFG" evidence="3">
    <location>
        <begin position="781"/>
        <end position="870"/>
    </location>
</feature>
<dbReference type="SUPFAM" id="SSF54980">
    <property type="entry name" value="EF-G C-terminal domain-like"/>
    <property type="match status" value="1"/>
</dbReference>
<dbReference type="Gene3D" id="3.30.70.240">
    <property type="match status" value="1"/>
</dbReference>
<dbReference type="InterPro" id="IPR002885">
    <property type="entry name" value="PPR_rpt"/>
</dbReference>
<dbReference type="GO" id="GO:0003723">
    <property type="term" value="F:RNA binding"/>
    <property type="evidence" value="ECO:0007669"/>
    <property type="project" value="InterPro"/>
</dbReference>
<dbReference type="PANTHER" id="PTHR47926:SF389">
    <property type="entry name" value="PENTATRICOPEPTIDE PROTEIN-RELATED"/>
    <property type="match status" value="1"/>
</dbReference>
<dbReference type="InterPro" id="IPR046960">
    <property type="entry name" value="PPR_At4g14850-like_plant"/>
</dbReference>
<sequence length="923" mass="103940">MLNAVSDCFFSRSSRFHRILLFKPLIYYHHFHTCVTHHYELLGYFDSLLQQSPTLQQVRQIHSQIFVADAHRSPFLASRLISLYSRFGLVSDARKVFSLVPFDELQNLLLWNSIIRANVTYGYYEFAVQLYVAMRKLGFLPDGFTLPLVIRACSNVGATGLCNIVHCHVLQMGFWNHLHVVNELLSMYGKLGKMEYACHLFDRMLVRSLVSWNTMVSGYALSCDPVGASRIFKRMELEGLQPNSVTWTSLLSSHARCGFYDKTLKLFKLMRTRGVEINAEALAVVLSVCADMVDVDRGSEIHGYVVKGGYEDYLFVKNALIGGYGKHEHLRDAHKVFFEMKARNLVSWNALISAYAESGLCDEAYALFLQMEKLDSYLLVRPNVISWSAVISGFASKGRCEESLELFRQMQLCRVIANCVTISSVLSVCSELAALNLGRELHGYAIRIQMDDNILVGNGLINMYMKCGGFKEGHLVFDNIKGRDIISWNSLIGGYGIHGLGERSLRTFDEMLEAGMKPDNISFVAVLSACSHAGLVAAGRGLFNRMASEFGIKPNVEHYACMVDLLGRAGLLQEASDIVRNMPIEPNDCVWGALLNSCRMHRDTDIAEETESNILTLKSEITGSFMLLSNIYAASGRWEDSARVRVSAKSKGLKKTPGQSWIEVRKKFYTFSAGSILHLRQDETYGILEELTRQMTMTTPESDPHMIFQVFEYEGVNFHPLLLMEISGKSFCISSSSMQITTFISQSLSRNPTLVKQTKQTKNRVSTKDACRAAVLQNKPRLVEAMYFCELNTPTECVGPMYAVLNRRQARVLKEEMQEGSPFFTVHAYVPVSESFGFADELRKGTSRAASALLVLSHWEALPEDPFIVPRTEEEIEEFGDSSSVLPNTARKLINTVRWHKGLPVEEKVVQHGTKQRTLARKV</sequence>
<dbReference type="InterPro" id="IPR046848">
    <property type="entry name" value="E_motif"/>
</dbReference>
<keyword evidence="5" id="KW-1185">Reference proteome</keyword>
<dbReference type="SMART" id="SM00838">
    <property type="entry name" value="EFG_C"/>
    <property type="match status" value="1"/>
</dbReference>